<dbReference type="GO" id="GO:0012505">
    <property type="term" value="C:endomembrane system"/>
    <property type="evidence" value="ECO:0007669"/>
    <property type="project" value="UniProtKB-SubCell"/>
</dbReference>
<keyword evidence="4" id="KW-0472">Membrane</keyword>
<accession>A0A1L0E267</accession>
<evidence type="ECO:0000256" key="4">
    <source>
        <dbReference type="ARBA" id="ARBA00023136"/>
    </source>
</evidence>
<proteinExistence type="predicted"/>
<feature type="coiled-coil region" evidence="5">
    <location>
        <begin position="705"/>
        <end position="732"/>
    </location>
</feature>
<gene>
    <name evidence="7" type="ORF">SAMEA4029009_CIC11G00000000046</name>
</gene>
<reference evidence="7 8" key="1">
    <citation type="submission" date="2016-10" db="EMBL/GenBank/DDBJ databases">
        <authorList>
            <person name="de Groot N.N."/>
        </authorList>
    </citation>
    <scope>NUCLEOTIDE SEQUENCE [LARGE SCALE GENOMIC DNA]</scope>
    <source>
        <strain evidence="7 8">PYCC 4715</strain>
    </source>
</reference>
<dbReference type="Proteomes" id="UP000182259">
    <property type="component" value="Chromosome VII"/>
</dbReference>
<dbReference type="AlphaFoldDB" id="A0A1L0E267"/>
<organism evidence="7 8">
    <name type="scientific">Sungouiella intermedia</name>
    <dbReference type="NCBI Taxonomy" id="45354"/>
    <lineage>
        <taxon>Eukaryota</taxon>
        <taxon>Fungi</taxon>
        <taxon>Dikarya</taxon>
        <taxon>Ascomycota</taxon>
        <taxon>Saccharomycotina</taxon>
        <taxon>Pichiomycetes</taxon>
        <taxon>Metschnikowiaceae</taxon>
        <taxon>Sungouiella</taxon>
    </lineage>
</organism>
<name>A0A1L0E267_9ASCO</name>
<sequence length="771" mass="88261">MNYDRINLLSHYSPAEADWGIEETFPPRNRFNSTTTSEFSQPPPIRYPDFSRRSPSLSTGHYGFLSDQDFFSYAQTKPSLSPTTENFHKYITHYLSSHERSSQIVEKFRYNLIISNLLDDTLVLSKNELALNDLVRIRASVDAPMHDRLAKQFNFDGTELIVTNKRYQLKVPNAYRDPSVTVRSIWLIVFLMKQNLKSRSNLSASSKVKLFKILLIVSTRILKYRRAASIIGASRTLRALDDFMISNCKINKALITNMITIKEFEMFIFLNKSDSKIVNATYSRDLKFHVNTALVCLTLNVRHSIRRLLPLSNGEILEKYCHINNIQLGSIFAGPETMEEEEITLDVLTSKLNYFNNLRRFFICQLLTIHDVPLQNFFILKLYDCFNLHESSQTPYSAASRLNVLEHVFSEHTSALEQILVLNDNFRGLHNPQHTTDYANDNVLTKRSYGTEKNDFVFASDTELNLNNLINKLHDLTTSLKYFKKYSQSISEINDAEEYDEKLTIFKLFNDELKASFEVYKTCLGEYQAEFSLKFENRSPSSSQSNSQRSSYNSNDHFSLKSFHTSSSARNRNSPIQLAETAKDLRGGSLKVSDKKSKRISTGLLLSLLTVLEEPRGSGLASPREKAISNGLTLPSGRDSYNQSALDALTKKIGIRNPSNRFSINSLNSNISGISELIASTHITTDEDDIDRPKGNVELTQEMTKEDLKKKLEESFSRIYNLENENQELKSKTFTDVDCENEELERTEGFGVRDIDFTKRLERTLDKGHTS</sequence>
<evidence type="ECO:0000256" key="1">
    <source>
        <dbReference type="ARBA" id="ARBA00004308"/>
    </source>
</evidence>
<evidence type="ECO:0000256" key="2">
    <source>
        <dbReference type="ARBA" id="ARBA00022692"/>
    </source>
</evidence>
<evidence type="ECO:0000313" key="7">
    <source>
        <dbReference type="EMBL" id="SGZ58646.1"/>
    </source>
</evidence>
<evidence type="ECO:0000259" key="6">
    <source>
        <dbReference type="Pfam" id="PF12632"/>
    </source>
</evidence>
<dbReference type="GO" id="GO:0017022">
    <property type="term" value="F:myosin binding"/>
    <property type="evidence" value="ECO:0007669"/>
    <property type="project" value="InterPro"/>
</dbReference>
<evidence type="ECO:0000313" key="8">
    <source>
        <dbReference type="Proteomes" id="UP000182259"/>
    </source>
</evidence>
<protein>
    <submittedName>
        <fullName evidence="7">CIC11C00000000046</fullName>
    </submittedName>
</protein>
<feature type="domain" description="Myosin-binding" evidence="6">
    <location>
        <begin position="185"/>
        <end position="430"/>
    </location>
</feature>
<dbReference type="EMBL" id="LT635770">
    <property type="protein sequence ID" value="SGZ58646.1"/>
    <property type="molecule type" value="Genomic_DNA"/>
</dbReference>
<keyword evidence="2" id="KW-0812">Transmembrane</keyword>
<evidence type="ECO:0000256" key="5">
    <source>
        <dbReference type="SAM" id="Coils"/>
    </source>
</evidence>
<dbReference type="InterPro" id="IPR026859">
    <property type="entry name" value="Myosin-bd"/>
</dbReference>
<keyword evidence="5" id="KW-0175">Coiled coil</keyword>
<dbReference type="Pfam" id="PF12632">
    <property type="entry name" value="Vezatin"/>
    <property type="match status" value="1"/>
</dbReference>
<evidence type="ECO:0000256" key="3">
    <source>
        <dbReference type="ARBA" id="ARBA00022989"/>
    </source>
</evidence>
<comment type="subcellular location">
    <subcellularLocation>
        <location evidence="1">Endomembrane system</location>
    </subcellularLocation>
</comment>
<keyword evidence="3" id="KW-1133">Transmembrane helix</keyword>